<dbReference type="AlphaFoldDB" id="A0A1H8FDQ0"/>
<keyword evidence="9 14" id="KW-0482">Metalloprotease</keyword>
<feature type="transmembrane region" description="Helical" evidence="12">
    <location>
        <begin position="7"/>
        <end position="24"/>
    </location>
</feature>
<keyword evidence="10" id="KW-0175">Coiled coil</keyword>
<dbReference type="PANTHER" id="PTHR23076:SF97">
    <property type="entry name" value="ATP-DEPENDENT ZINC METALLOPROTEASE YME1L1"/>
    <property type="match status" value="1"/>
</dbReference>
<evidence type="ECO:0000256" key="5">
    <source>
        <dbReference type="ARBA" id="ARBA00022741"/>
    </source>
</evidence>
<dbReference type="GO" id="GO:0016887">
    <property type="term" value="F:ATP hydrolysis activity"/>
    <property type="evidence" value="ECO:0007669"/>
    <property type="project" value="InterPro"/>
</dbReference>
<dbReference type="SMART" id="SM00382">
    <property type="entry name" value="AAA"/>
    <property type="match status" value="1"/>
</dbReference>
<comment type="cofactor">
    <cofactor evidence="1">
        <name>Zn(2+)</name>
        <dbReference type="ChEBI" id="CHEBI:29105"/>
    </cofactor>
</comment>
<name>A0A1H8FDQ0_9BACL</name>
<evidence type="ECO:0000259" key="13">
    <source>
        <dbReference type="SMART" id="SM00382"/>
    </source>
</evidence>
<comment type="similarity">
    <text evidence="2">In the C-terminal section; belongs to the peptidase M41 family.</text>
</comment>
<dbReference type="Gene3D" id="1.20.58.760">
    <property type="entry name" value="Peptidase M41"/>
    <property type="match status" value="1"/>
</dbReference>
<dbReference type="Pfam" id="PF17862">
    <property type="entry name" value="AAA_lid_3"/>
    <property type="match status" value="1"/>
</dbReference>
<dbReference type="SUPFAM" id="SSF140990">
    <property type="entry name" value="FtsH protease domain-like"/>
    <property type="match status" value="1"/>
</dbReference>
<dbReference type="OrthoDB" id="9809379at2"/>
<keyword evidence="4" id="KW-0479">Metal-binding</keyword>
<evidence type="ECO:0000313" key="14">
    <source>
        <dbReference type="EMBL" id="SEN29705.1"/>
    </source>
</evidence>
<dbReference type="InterPro" id="IPR027417">
    <property type="entry name" value="P-loop_NTPase"/>
</dbReference>
<dbReference type="EMBL" id="FOCQ01000008">
    <property type="protein sequence ID" value="SEN29705.1"/>
    <property type="molecule type" value="Genomic_DNA"/>
</dbReference>
<protein>
    <submittedName>
        <fullName evidence="14">ATP-dependent metalloprotease FtsH</fullName>
    </submittedName>
</protein>
<evidence type="ECO:0000256" key="2">
    <source>
        <dbReference type="ARBA" id="ARBA00010044"/>
    </source>
</evidence>
<evidence type="ECO:0000256" key="12">
    <source>
        <dbReference type="SAM" id="Phobius"/>
    </source>
</evidence>
<dbReference type="PANTHER" id="PTHR23076">
    <property type="entry name" value="METALLOPROTEASE M41 FTSH"/>
    <property type="match status" value="1"/>
</dbReference>
<dbReference type="InterPro" id="IPR003960">
    <property type="entry name" value="ATPase_AAA_CS"/>
</dbReference>
<dbReference type="Proteomes" id="UP000199695">
    <property type="component" value="Unassembled WGS sequence"/>
</dbReference>
<dbReference type="InterPro" id="IPR003593">
    <property type="entry name" value="AAA+_ATPase"/>
</dbReference>
<evidence type="ECO:0000313" key="15">
    <source>
        <dbReference type="Proteomes" id="UP000199695"/>
    </source>
</evidence>
<evidence type="ECO:0000256" key="3">
    <source>
        <dbReference type="ARBA" id="ARBA00022670"/>
    </source>
</evidence>
<dbReference type="GO" id="GO:0004222">
    <property type="term" value="F:metalloendopeptidase activity"/>
    <property type="evidence" value="ECO:0007669"/>
    <property type="project" value="InterPro"/>
</dbReference>
<keyword evidence="3 14" id="KW-0645">Protease</keyword>
<dbReference type="InterPro" id="IPR000642">
    <property type="entry name" value="Peptidase_M41"/>
</dbReference>
<accession>A0A1H8FDQ0</accession>
<evidence type="ECO:0000256" key="6">
    <source>
        <dbReference type="ARBA" id="ARBA00022801"/>
    </source>
</evidence>
<evidence type="ECO:0000256" key="11">
    <source>
        <dbReference type="RuleBase" id="RU003651"/>
    </source>
</evidence>
<dbReference type="PROSITE" id="PS00674">
    <property type="entry name" value="AAA"/>
    <property type="match status" value="1"/>
</dbReference>
<evidence type="ECO:0000256" key="8">
    <source>
        <dbReference type="ARBA" id="ARBA00022840"/>
    </source>
</evidence>
<gene>
    <name evidence="14" type="ORF">SAMN05444955_108142</name>
</gene>
<dbReference type="InterPro" id="IPR041569">
    <property type="entry name" value="AAA_lid_3"/>
</dbReference>
<dbReference type="Pfam" id="PF00004">
    <property type="entry name" value="AAA"/>
    <property type="match status" value="1"/>
</dbReference>
<keyword evidence="5 11" id="KW-0547">Nucleotide-binding</keyword>
<dbReference type="Gene3D" id="1.10.8.60">
    <property type="match status" value="1"/>
</dbReference>
<keyword evidence="15" id="KW-1185">Reference proteome</keyword>
<organism evidence="14 15">
    <name type="scientific">Lihuaxuella thermophila</name>
    <dbReference type="NCBI Taxonomy" id="1173111"/>
    <lineage>
        <taxon>Bacteria</taxon>
        <taxon>Bacillati</taxon>
        <taxon>Bacillota</taxon>
        <taxon>Bacilli</taxon>
        <taxon>Bacillales</taxon>
        <taxon>Thermoactinomycetaceae</taxon>
        <taxon>Lihuaxuella</taxon>
    </lineage>
</organism>
<dbReference type="SUPFAM" id="SSF52540">
    <property type="entry name" value="P-loop containing nucleoside triphosphate hydrolases"/>
    <property type="match status" value="1"/>
</dbReference>
<evidence type="ECO:0000256" key="9">
    <source>
        <dbReference type="ARBA" id="ARBA00023049"/>
    </source>
</evidence>
<keyword evidence="12" id="KW-0472">Membrane</keyword>
<dbReference type="FunFam" id="1.10.8.60:FF:000001">
    <property type="entry name" value="ATP-dependent zinc metalloprotease FtsH"/>
    <property type="match status" value="1"/>
</dbReference>
<keyword evidence="7" id="KW-0862">Zinc</keyword>
<keyword evidence="12" id="KW-0812">Transmembrane</keyword>
<keyword evidence="12" id="KW-1133">Transmembrane helix</keyword>
<evidence type="ECO:0000256" key="10">
    <source>
        <dbReference type="ARBA" id="ARBA00023054"/>
    </source>
</evidence>
<dbReference type="GO" id="GO:0005524">
    <property type="term" value="F:ATP binding"/>
    <property type="evidence" value="ECO:0007669"/>
    <property type="project" value="UniProtKB-KW"/>
</dbReference>
<evidence type="ECO:0000256" key="7">
    <source>
        <dbReference type="ARBA" id="ARBA00022833"/>
    </source>
</evidence>
<keyword evidence="8 11" id="KW-0067">ATP-binding</keyword>
<sequence>MDKAVSIAIGAGIAVVIFLSFLGINPLPFLLFAGVIAAIFFFSPTRAGQRGLGGKHAKRGQKESIPSVRFDEIGGQERAKRELIEALDFLIHRDQIASYGIRPIKGILLTGPPGTGKTLMAKAAAHYTNSVFVSASGSEFVEMYVGVGAGRIRDLFRDARTLARKKGKTSAIIFIDEIDVIGGKREGSQHREYDQTLNQLLTEMDGIQADQDVRILVMAATNRKDMLDSALLRPGRFDRHITVDLPDKKARKQILSLHTRNKPLGDDVDLDQIAGETFGFSGAQLESLTNEAAIYAMRENQTEIQQKHFSQAIDKVMMGEKTDRETTQEEKERVAVHELGHAIIAEWVRPGSVSQVSLSPRGQALGYVRHHPGQDRYLYTRKNLEDQIKVCLAGAAAEQLIYGNKSTGAHNDYEQANQYVSSIIAAGLSELGIIHPEWMSKEKMQEEASKILSQCFEETFDHLSRFRSLFTDCLRVLLTEEVLSGDEFRKMFKLYAQEPVKINKVN</sequence>
<dbReference type="GO" id="GO:0046872">
    <property type="term" value="F:metal ion binding"/>
    <property type="evidence" value="ECO:0007669"/>
    <property type="project" value="UniProtKB-KW"/>
</dbReference>
<dbReference type="RefSeq" id="WP_089968668.1">
    <property type="nucleotide sequence ID" value="NZ_FOCQ01000008.1"/>
</dbReference>
<proteinExistence type="inferred from homology"/>
<dbReference type="Gene3D" id="3.40.50.300">
    <property type="entry name" value="P-loop containing nucleotide triphosphate hydrolases"/>
    <property type="match status" value="1"/>
</dbReference>
<dbReference type="InterPro" id="IPR037219">
    <property type="entry name" value="Peptidase_M41-like"/>
</dbReference>
<evidence type="ECO:0000256" key="1">
    <source>
        <dbReference type="ARBA" id="ARBA00001947"/>
    </source>
</evidence>
<dbReference type="GO" id="GO:0004176">
    <property type="term" value="F:ATP-dependent peptidase activity"/>
    <property type="evidence" value="ECO:0007669"/>
    <property type="project" value="InterPro"/>
</dbReference>
<dbReference type="InterPro" id="IPR003959">
    <property type="entry name" value="ATPase_AAA_core"/>
</dbReference>
<feature type="domain" description="AAA+ ATPase" evidence="13">
    <location>
        <begin position="103"/>
        <end position="247"/>
    </location>
</feature>
<comment type="similarity">
    <text evidence="11">Belongs to the AAA ATPase family.</text>
</comment>
<evidence type="ECO:0000256" key="4">
    <source>
        <dbReference type="ARBA" id="ARBA00022723"/>
    </source>
</evidence>
<dbReference type="Pfam" id="PF01434">
    <property type="entry name" value="Peptidase_M41"/>
    <property type="match status" value="1"/>
</dbReference>
<dbReference type="FunFam" id="3.40.50.300:FF:001025">
    <property type="entry name" value="ATPase family, AAA domain-containing 2B"/>
    <property type="match status" value="1"/>
</dbReference>
<dbReference type="GO" id="GO:0006508">
    <property type="term" value="P:proteolysis"/>
    <property type="evidence" value="ECO:0007669"/>
    <property type="project" value="UniProtKB-KW"/>
</dbReference>
<keyword evidence="6" id="KW-0378">Hydrolase</keyword>
<dbReference type="STRING" id="1173111.SAMN05444955_108142"/>
<reference evidence="14 15" key="1">
    <citation type="submission" date="2016-10" db="EMBL/GenBank/DDBJ databases">
        <authorList>
            <person name="de Groot N.N."/>
        </authorList>
    </citation>
    <scope>NUCLEOTIDE SEQUENCE [LARGE SCALE GENOMIC DNA]</scope>
    <source>
        <strain evidence="14 15">DSM 46701</strain>
    </source>
</reference>